<evidence type="ECO:0000256" key="2">
    <source>
        <dbReference type="ARBA" id="ARBA00040895"/>
    </source>
</evidence>
<dbReference type="PANTHER" id="PTHR31902:SF7">
    <property type="entry name" value="ALTERED INHERITANCE OF MITOCHONDRIA PROTEIN 32"/>
    <property type="match status" value="1"/>
</dbReference>
<keyword evidence="4" id="KW-1185">Reference proteome</keyword>
<dbReference type="PANTHER" id="PTHR31902">
    <property type="entry name" value="ACTIN PATCHES DISTAL PROTEIN 1"/>
    <property type="match status" value="1"/>
</dbReference>
<dbReference type="SUPFAM" id="SSF52833">
    <property type="entry name" value="Thioredoxin-like"/>
    <property type="match status" value="1"/>
</dbReference>
<comment type="similarity">
    <text evidence="1">Belongs to the AIM32 family.</text>
</comment>
<protein>
    <recommendedName>
        <fullName evidence="2">Altered inheritance of mitochondria protein 32</fullName>
    </recommendedName>
</protein>
<dbReference type="InterPro" id="IPR009737">
    <property type="entry name" value="Aim32/Apd1-like"/>
</dbReference>
<evidence type="ECO:0000256" key="1">
    <source>
        <dbReference type="ARBA" id="ARBA00038208"/>
    </source>
</evidence>
<gene>
    <name evidence="3" type="ORF">K431DRAFT_284282</name>
</gene>
<dbReference type="CDD" id="cd03062">
    <property type="entry name" value="TRX_Fd_Sucrase"/>
    <property type="match status" value="1"/>
</dbReference>
<dbReference type="EMBL" id="MU003785">
    <property type="protein sequence ID" value="KAF2722076.1"/>
    <property type="molecule type" value="Genomic_DNA"/>
</dbReference>
<comment type="caution">
    <text evidence="3">The sequence shown here is derived from an EMBL/GenBank/DDBJ whole genome shotgun (WGS) entry which is preliminary data.</text>
</comment>
<reference evidence="3" key="1">
    <citation type="journal article" date="2020" name="Stud. Mycol.">
        <title>101 Dothideomycetes genomes: a test case for predicting lifestyles and emergence of pathogens.</title>
        <authorList>
            <person name="Haridas S."/>
            <person name="Albert R."/>
            <person name="Binder M."/>
            <person name="Bloem J."/>
            <person name="Labutti K."/>
            <person name="Salamov A."/>
            <person name="Andreopoulos B."/>
            <person name="Baker S."/>
            <person name="Barry K."/>
            <person name="Bills G."/>
            <person name="Bluhm B."/>
            <person name="Cannon C."/>
            <person name="Castanera R."/>
            <person name="Culley D."/>
            <person name="Daum C."/>
            <person name="Ezra D."/>
            <person name="Gonzalez J."/>
            <person name="Henrissat B."/>
            <person name="Kuo A."/>
            <person name="Liang C."/>
            <person name="Lipzen A."/>
            <person name="Lutzoni F."/>
            <person name="Magnuson J."/>
            <person name="Mondo S."/>
            <person name="Nolan M."/>
            <person name="Ohm R."/>
            <person name="Pangilinan J."/>
            <person name="Park H.-J."/>
            <person name="Ramirez L."/>
            <person name="Alfaro M."/>
            <person name="Sun H."/>
            <person name="Tritt A."/>
            <person name="Yoshinaga Y."/>
            <person name="Zwiers L.-H."/>
            <person name="Turgeon B."/>
            <person name="Goodwin S."/>
            <person name="Spatafora J."/>
            <person name="Crous P."/>
            <person name="Grigoriev I."/>
        </authorList>
    </citation>
    <scope>NUCLEOTIDE SEQUENCE</scope>
    <source>
        <strain evidence="3">CBS 116435</strain>
    </source>
</reference>
<proteinExistence type="inferred from homology"/>
<dbReference type="InterPro" id="IPR036249">
    <property type="entry name" value="Thioredoxin-like_sf"/>
</dbReference>
<evidence type="ECO:0000313" key="4">
    <source>
        <dbReference type="Proteomes" id="UP000799441"/>
    </source>
</evidence>
<sequence>MSLFHYGGRRAAAVSSAITKVSTSCSVRQVFRRQHASRIDVPMPPSSRGSNLQSIEGCPSPTCQCREMPDGLDIDQDQNINGSMVAYSSQILISTGRSDWKSKIETEQTDDGDFVRQLRTFLGPKGKYSDPYHNVLITHSSLPPTEPPTPAPYDQKPATYSPAASAFILPSFQYIPSIPSDQASVEKFIRGFILPTQLHPQHHHTQDVTREQMSALIRHPTLQSHFPGTRKVDEILILVCGHGKRDSRCGTLGPILQAEFEEKLQRQNVALLHSSPVREAEEIDTTVEPYVPTARVGQISHIGGHKWAGNVIIYIPFSWTGHPLAGKGIWYGRVNPANVEGIVSKTVMEGKVIRELFRGGIDGGNGDILRV</sequence>
<dbReference type="AlphaFoldDB" id="A0A9P4QBT2"/>
<name>A0A9P4QBT2_9PEZI</name>
<organism evidence="3 4">
    <name type="scientific">Polychaeton citri CBS 116435</name>
    <dbReference type="NCBI Taxonomy" id="1314669"/>
    <lineage>
        <taxon>Eukaryota</taxon>
        <taxon>Fungi</taxon>
        <taxon>Dikarya</taxon>
        <taxon>Ascomycota</taxon>
        <taxon>Pezizomycotina</taxon>
        <taxon>Dothideomycetes</taxon>
        <taxon>Dothideomycetidae</taxon>
        <taxon>Capnodiales</taxon>
        <taxon>Capnodiaceae</taxon>
        <taxon>Polychaeton</taxon>
    </lineage>
</organism>
<dbReference type="OrthoDB" id="10253744at2759"/>
<dbReference type="Proteomes" id="UP000799441">
    <property type="component" value="Unassembled WGS sequence"/>
</dbReference>
<dbReference type="Gene3D" id="3.40.30.10">
    <property type="entry name" value="Glutaredoxin"/>
    <property type="match status" value="1"/>
</dbReference>
<accession>A0A9P4QBT2</accession>
<evidence type="ECO:0000313" key="3">
    <source>
        <dbReference type="EMBL" id="KAF2722076.1"/>
    </source>
</evidence>
<dbReference type="Pfam" id="PF06999">
    <property type="entry name" value="Suc_Fer-like"/>
    <property type="match status" value="1"/>
</dbReference>